<name>A0A2J6SE67_HYAVF</name>
<dbReference type="AlphaFoldDB" id="A0A2J6SE67"/>
<evidence type="ECO:0000313" key="3">
    <source>
        <dbReference type="Proteomes" id="UP000235786"/>
    </source>
</evidence>
<feature type="region of interest" description="Disordered" evidence="1">
    <location>
        <begin position="71"/>
        <end position="92"/>
    </location>
</feature>
<dbReference type="EMBL" id="KZ613937">
    <property type="protein sequence ID" value="PMD49065.1"/>
    <property type="molecule type" value="Genomic_DNA"/>
</dbReference>
<accession>A0A2J6SE67</accession>
<feature type="region of interest" description="Disordered" evidence="1">
    <location>
        <begin position="13"/>
        <end position="40"/>
    </location>
</feature>
<proteinExistence type="predicted"/>
<keyword evidence="3" id="KW-1185">Reference proteome</keyword>
<sequence length="126" mass="14137">MLLETWPSRAPQCGVKAPNTAPLRQHLPPRPPAISPNPQYGNTKRHRYLPYLLAASPLTCIIRLRKHAPAATPSTSPILESRAKDKPLTKTMPAPWQSHASMCIIRFYQHQFSPATLRPLYLVAPQ</sequence>
<reference evidence="2 3" key="1">
    <citation type="submission" date="2016-04" db="EMBL/GenBank/DDBJ databases">
        <title>A degradative enzymes factory behind the ericoid mycorrhizal symbiosis.</title>
        <authorList>
            <consortium name="DOE Joint Genome Institute"/>
            <person name="Martino E."/>
            <person name="Morin E."/>
            <person name="Grelet G."/>
            <person name="Kuo A."/>
            <person name="Kohler A."/>
            <person name="Daghino S."/>
            <person name="Barry K."/>
            <person name="Choi C."/>
            <person name="Cichocki N."/>
            <person name="Clum A."/>
            <person name="Copeland A."/>
            <person name="Hainaut M."/>
            <person name="Haridas S."/>
            <person name="Labutti K."/>
            <person name="Lindquist E."/>
            <person name="Lipzen A."/>
            <person name="Khouja H.-R."/>
            <person name="Murat C."/>
            <person name="Ohm R."/>
            <person name="Olson A."/>
            <person name="Spatafora J."/>
            <person name="Veneault-Fourrey C."/>
            <person name="Henrissat B."/>
            <person name="Grigoriev I."/>
            <person name="Martin F."/>
            <person name="Perotto S."/>
        </authorList>
    </citation>
    <scope>NUCLEOTIDE SEQUENCE [LARGE SCALE GENOMIC DNA]</scope>
    <source>
        <strain evidence="2 3">F</strain>
    </source>
</reference>
<gene>
    <name evidence="2" type="ORF">L207DRAFT_20655</name>
</gene>
<evidence type="ECO:0000256" key="1">
    <source>
        <dbReference type="SAM" id="MobiDB-lite"/>
    </source>
</evidence>
<protein>
    <submittedName>
        <fullName evidence="2">Uncharacterized protein</fullName>
    </submittedName>
</protein>
<organism evidence="2 3">
    <name type="scientific">Hyaloscypha variabilis (strain UAMH 11265 / GT02V1 / F)</name>
    <name type="common">Meliniomyces variabilis</name>
    <dbReference type="NCBI Taxonomy" id="1149755"/>
    <lineage>
        <taxon>Eukaryota</taxon>
        <taxon>Fungi</taxon>
        <taxon>Dikarya</taxon>
        <taxon>Ascomycota</taxon>
        <taxon>Pezizomycotina</taxon>
        <taxon>Leotiomycetes</taxon>
        <taxon>Helotiales</taxon>
        <taxon>Hyaloscyphaceae</taxon>
        <taxon>Hyaloscypha</taxon>
        <taxon>Hyaloscypha variabilis</taxon>
    </lineage>
</organism>
<evidence type="ECO:0000313" key="2">
    <source>
        <dbReference type="EMBL" id="PMD49065.1"/>
    </source>
</evidence>
<dbReference type="Proteomes" id="UP000235786">
    <property type="component" value="Unassembled WGS sequence"/>
</dbReference>